<dbReference type="AlphaFoldDB" id="A0A7W2AGY9"/>
<protein>
    <submittedName>
        <fullName evidence="1">Uncharacterized protein</fullName>
    </submittedName>
</protein>
<dbReference type="Proteomes" id="UP000530514">
    <property type="component" value="Unassembled WGS sequence"/>
</dbReference>
<dbReference type="RefSeq" id="WP_033101775.1">
    <property type="nucleotide sequence ID" value="NZ_JACEIP010000008.1"/>
</dbReference>
<comment type="caution">
    <text evidence="1">The sequence shown here is derived from an EMBL/GenBank/DDBJ whole genome shotgun (WGS) entry which is preliminary data.</text>
</comment>
<proteinExistence type="predicted"/>
<name>A0A7W2AGY9_9BACL</name>
<accession>A0A7W2AGY9</accession>
<evidence type="ECO:0000313" key="1">
    <source>
        <dbReference type="EMBL" id="MBA4542682.1"/>
    </source>
</evidence>
<keyword evidence="2" id="KW-1185">Reference proteome</keyword>
<evidence type="ECO:0000313" key="2">
    <source>
        <dbReference type="Proteomes" id="UP000530514"/>
    </source>
</evidence>
<dbReference type="EMBL" id="JACEIP010000008">
    <property type="protein sequence ID" value="MBA4542682.1"/>
    <property type="molecule type" value="Genomic_DNA"/>
</dbReference>
<gene>
    <name evidence="1" type="ORF">H1164_07175</name>
</gene>
<reference evidence="1 2" key="1">
    <citation type="submission" date="2020-07" db="EMBL/GenBank/DDBJ databases">
        <authorList>
            <person name="Feng H."/>
        </authorList>
    </citation>
    <scope>NUCLEOTIDE SEQUENCE [LARGE SCALE GENOMIC DNA]</scope>
    <source>
        <strain evidence="2">s-11</strain>
    </source>
</reference>
<organism evidence="1 2">
    <name type="scientific">Thermoactinomyces daqus</name>
    <dbReference type="NCBI Taxonomy" id="1329516"/>
    <lineage>
        <taxon>Bacteria</taxon>
        <taxon>Bacillati</taxon>
        <taxon>Bacillota</taxon>
        <taxon>Bacilli</taxon>
        <taxon>Bacillales</taxon>
        <taxon>Thermoactinomycetaceae</taxon>
        <taxon>Thermoactinomyces</taxon>
    </lineage>
</organism>
<sequence length="59" mass="6975">MKERYVLKRIGEPLEDKGYNVVDSEADEVIAWFQYLADADLFIAVLQEKERQEQEKAKQ</sequence>
<dbReference type="OrthoDB" id="9918941at2"/>